<dbReference type="EMBL" id="CP059693">
    <property type="protein sequence ID" value="WDE10078.1"/>
    <property type="molecule type" value="Genomic_DNA"/>
</dbReference>
<keyword evidence="7" id="KW-1185">Reference proteome</keyword>
<dbReference type="Pfam" id="PF00326">
    <property type="entry name" value="Peptidase_S9"/>
    <property type="match status" value="1"/>
</dbReference>
<feature type="domain" description="Peptidase S9 prolyl oligopeptidase catalytic" evidence="5">
    <location>
        <begin position="477"/>
        <end position="685"/>
    </location>
</feature>
<dbReference type="SUPFAM" id="SSF82171">
    <property type="entry name" value="DPP6 N-terminal domain-like"/>
    <property type="match status" value="1"/>
</dbReference>
<dbReference type="Proteomes" id="UP001215231">
    <property type="component" value="Chromosome"/>
</dbReference>
<reference evidence="6 7" key="1">
    <citation type="journal article" date="2022" name="Mar. Drugs">
        <title>Bioassay-Guided Fractionation Leads to the Detection of Cholic Acid Generated by the Rare Thalassomonas sp.</title>
        <authorList>
            <person name="Pheiffer F."/>
            <person name="Schneider Y.K."/>
            <person name="Hansen E.H."/>
            <person name="Andersen J.H."/>
            <person name="Isaksson J."/>
            <person name="Busche T."/>
            <person name="R C."/>
            <person name="Kalinowski J."/>
            <person name="Zyl L.V."/>
            <person name="Trindade M."/>
        </authorList>
    </citation>
    <scope>NUCLEOTIDE SEQUENCE [LARGE SCALE GENOMIC DNA]</scope>
    <source>
        <strain evidence="6 7">A5K-61T</strain>
    </source>
</reference>
<accession>A0ABY7V933</accession>
<feature type="signal peptide" evidence="4">
    <location>
        <begin position="1"/>
        <end position="25"/>
    </location>
</feature>
<evidence type="ECO:0000256" key="3">
    <source>
        <dbReference type="ARBA" id="ARBA00022825"/>
    </source>
</evidence>
<evidence type="ECO:0000313" key="6">
    <source>
        <dbReference type="EMBL" id="WDE10078.1"/>
    </source>
</evidence>
<dbReference type="PANTHER" id="PTHR42776">
    <property type="entry name" value="SERINE PEPTIDASE S9 FAMILY MEMBER"/>
    <property type="match status" value="1"/>
</dbReference>
<name>A0ABY7V933_9GAMM</name>
<evidence type="ECO:0000313" key="7">
    <source>
        <dbReference type="Proteomes" id="UP001215231"/>
    </source>
</evidence>
<evidence type="ECO:0000259" key="5">
    <source>
        <dbReference type="Pfam" id="PF00326"/>
    </source>
</evidence>
<organism evidence="6 7">
    <name type="scientific">Thalassomonas haliotis</name>
    <dbReference type="NCBI Taxonomy" id="485448"/>
    <lineage>
        <taxon>Bacteria</taxon>
        <taxon>Pseudomonadati</taxon>
        <taxon>Pseudomonadota</taxon>
        <taxon>Gammaproteobacteria</taxon>
        <taxon>Alteromonadales</taxon>
        <taxon>Colwelliaceae</taxon>
        <taxon>Thalassomonas</taxon>
    </lineage>
</organism>
<dbReference type="Pfam" id="PF07676">
    <property type="entry name" value="PD40"/>
    <property type="match status" value="1"/>
</dbReference>
<evidence type="ECO:0000256" key="4">
    <source>
        <dbReference type="SAM" id="SignalP"/>
    </source>
</evidence>
<dbReference type="InterPro" id="IPR001375">
    <property type="entry name" value="Peptidase_S9_cat"/>
</dbReference>
<keyword evidence="3" id="KW-0645">Protease</keyword>
<dbReference type="PANTHER" id="PTHR42776:SF13">
    <property type="entry name" value="DIPEPTIDYL-PEPTIDASE 5"/>
    <property type="match status" value="1"/>
</dbReference>
<dbReference type="InterPro" id="IPR029058">
    <property type="entry name" value="AB_hydrolase_fold"/>
</dbReference>
<dbReference type="Gene3D" id="2.120.10.30">
    <property type="entry name" value="TolB, C-terminal domain"/>
    <property type="match status" value="2"/>
</dbReference>
<sequence>MKKLSSLAGLSLISLATGLAANANAEIFTVEALNNLNQLHDVKLSPDGNTLVYGLKKGTVSKDNHLYRQDIKSGKVQQLTSHKQGEYNVVFSGDGQSLYFLSGRSGSSQIWQLPLNGGEARQITDLALDIDGFTLSEDEKTFALAMTVKPGCQTLKCTVDAREVDSKKKHNVRTYDQLMVRHWDTWLTEYKEHLFVASLPESGMIKNATDIMPNWQGDIAGIGEVSFHPQGKTLVFSAKQPAKDNAWTTNFDLFELDLASVSSAVDADTEIKLTNITADNKAWDAAPVFSPNGRFLAYKAMSTPGYESDKFSIRVRDNVTGQVKDIAKQWDRSVKELKFSDDSRSLFATAQDVGQRSIFAINPEFGDVRNVYNVGSAGDLSIAGDLIVFTRHTLNSPKDVFAINSDGYGFKQLTDINKDKLADIQFGDYEQFNFKGWNNETVHGYWMKPANFEQGKKYPIAYLVHGGPQGSFGNMFHYRWNAQLWAAQGYGVVMVDFHGSIGYGQAFTDSIARDWGGKPLEDLQKGLAHITQSQKWLDGDNACALGASYGGYMMNWIAGNWPDRFKCLINHAGLFDMPSFYTSTEELWFPEHDMGGPLWQGSEDYNKFNPAAFVNNWQTPTLVIQGELDYRVPYAQSLGAFTTLQRKGIDSRLVVFPGEDHHIRNPDNLIVWYQEVFDWLARYTGDVNAGNSAETSVDSQDHNALAGK</sequence>
<dbReference type="RefSeq" id="WP_274050095.1">
    <property type="nucleotide sequence ID" value="NZ_CP059693.1"/>
</dbReference>
<keyword evidence="1 4" id="KW-0732">Signal</keyword>
<evidence type="ECO:0000256" key="1">
    <source>
        <dbReference type="ARBA" id="ARBA00022729"/>
    </source>
</evidence>
<proteinExistence type="predicted"/>
<dbReference type="InterPro" id="IPR011659">
    <property type="entry name" value="WD40"/>
</dbReference>
<dbReference type="SUPFAM" id="SSF53474">
    <property type="entry name" value="alpha/beta-Hydrolases"/>
    <property type="match status" value="1"/>
</dbReference>
<feature type="chain" id="PRO_5045387091" evidence="4">
    <location>
        <begin position="26"/>
        <end position="708"/>
    </location>
</feature>
<keyword evidence="3" id="KW-0720">Serine protease</keyword>
<dbReference type="InterPro" id="IPR011042">
    <property type="entry name" value="6-blade_b-propeller_TolB-like"/>
</dbReference>
<keyword evidence="2" id="KW-0378">Hydrolase</keyword>
<dbReference type="Gene3D" id="3.40.50.1820">
    <property type="entry name" value="alpha/beta hydrolase"/>
    <property type="match status" value="1"/>
</dbReference>
<gene>
    <name evidence="6" type="ORF">H3N35_17505</name>
</gene>
<evidence type="ECO:0000256" key="2">
    <source>
        <dbReference type="ARBA" id="ARBA00022801"/>
    </source>
</evidence>
<protein>
    <submittedName>
        <fullName evidence="6">S9 family peptidase</fullName>
    </submittedName>
</protein>